<evidence type="ECO:0000256" key="4">
    <source>
        <dbReference type="ARBA" id="ARBA00022980"/>
    </source>
</evidence>
<comment type="similarity">
    <text evidence="1">Belongs to the universal ribosomal protein uS4 family.</text>
</comment>
<evidence type="ECO:0000256" key="6">
    <source>
        <dbReference type="PROSITE-ProRule" id="PRU00182"/>
    </source>
</evidence>
<dbReference type="AlphaFoldDB" id="A0A8H3V7A4"/>
<dbReference type="GO" id="GO:0005763">
    <property type="term" value="C:mitochondrial small ribosomal subunit"/>
    <property type="evidence" value="ECO:0007669"/>
    <property type="project" value="TreeGrafter"/>
</dbReference>
<feature type="compositionally biased region" description="Basic and acidic residues" evidence="7">
    <location>
        <begin position="369"/>
        <end position="378"/>
    </location>
</feature>
<dbReference type="EMBL" id="WNWS01000082">
    <property type="protein sequence ID" value="KAE9981963.1"/>
    <property type="molecule type" value="Genomic_DNA"/>
</dbReference>
<dbReference type="EMBL" id="WNWR01000020">
    <property type="protein sequence ID" value="KAE9993836.1"/>
    <property type="molecule type" value="Genomic_DNA"/>
</dbReference>
<protein>
    <recommendedName>
        <fullName evidence="8">RNA-binding S4 domain-containing protein</fullName>
    </recommendedName>
</protein>
<sequence length="477" mass="54060">MPRGRKHFHGLKKIKVRQTWNKYNLYNISRLKDPFTATRTFFQQKWSAKAQARAYHGEHIREGQWTQMFSRYIPAVVPMDPKMLARDDGATQGAGRGSGKEVEPLTKEETSDRALDVKAGKVEKPQEFESTPYMCMTFYPQERRLDIAIFRALFASSARQARQFVVHGFVKVNGKKMQFPGYLLNPGDMFSVDPEMVLWATGTPERKHRTLKVPDDGGVWYKGEYIPAPGAGEDKGKRSAKKSTAVEETEEQIADEVAEVEEDDADDVEAEGEEESPEQASASRQAKIHKALVKLRADVVSIPKTNKDLSAKRKQDIRALSKDLKTAISQSNKSGKVTVENQKHWEQWLYDILKTIPKAKIPASVAHLEPADAAEKPKRPPPRPSPASESRDAREPMRPISEHMRLLESYPNSTPAWSPRDYMSAFAFIPRYLEVNQNVCSAVYLRHPVARPGLAEVPSPFGIETGLLAFQWYLRRR</sequence>
<proteinExistence type="inferred from homology"/>
<dbReference type="InterPro" id="IPR002942">
    <property type="entry name" value="S4_RNA-bd"/>
</dbReference>
<organism evidence="10 12">
    <name type="scientific">Venturia inaequalis</name>
    <name type="common">Apple scab fungus</name>
    <dbReference type="NCBI Taxonomy" id="5025"/>
    <lineage>
        <taxon>Eukaryota</taxon>
        <taxon>Fungi</taxon>
        <taxon>Dikarya</taxon>
        <taxon>Ascomycota</taxon>
        <taxon>Pezizomycotina</taxon>
        <taxon>Dothideomycetes</taxon>
        <taxon>Pleosporomycetidae</taxon>
        <taxon>Venturiales</taxon>
        <taxon>Venturiaceae</taxon>
        <taxon>Venturia</taxon>
    </lineage>
</organism>
<gene>
    <name evidence="9" type="ORF">BLS_003905</name>
    <name evidence="11" type="ORF">EG327_003086</name>
    <name evidence="10" type="ORF">EG328_011312</name>
</gene>
<dbReference type="CDD" id="cd00165">
    <property type="entry name" value="S4"/>
    <property type="match status" value="1"/>
</dbReference>
<feature type="domain" description="RNA-binding S4" evidence="8">
    <location>
        <begin position="143"/>
        <end position="204"/>
    </location>
</feature>
<feature type="compositionally biased region" description="Acidic residues" evidence="7">
    <location>
        <begin position="247"/>
        <end position="277"/>
    </location>
</feature>
<dbReference type="InterPro" id="IPR022801">
    <property type="entry name" value="Ribosomal_uS4"/>
</dbReference>
<name>A0A8H3V7A4_VENIN</name>
<dbReference type="PANTHER" id="PTHR11831">
    <property type="entry name" value="30S 40S RIBOSOMAL PROTEIN"/>
    <property type="match status" value="1"/>
</dbReference>
<evidence type="ECO:0000313" key="11">
    <source>
        <dbReference type="EMBL" id="KAE9993836.1"/>
    </source>
</evidence>
<dbReference type="GO" id="GO:0019843">
    <property type="term" value="F:rRNA binding"/>
    <property type="evidence" value="ECO:0007669"/>
    <property type="project" value="UniProtKB-KW"/>
</dbReference>
<evidence type="ECO:0000256" key="3">
    <source>
        <dbReference type="ARBA" id="ARBA00022884"/>
    </source>
</evidence>
<reference evidence="10 12" key="1">
    <citation type="submission" date="2018-12" db="EMBL/GenBank/DDBJ databases">
        <title>Venturia inaequalis Genome Resource.</title>
        <authorList>
            <person name="Lichtner F.J."/>
        </authorList>
    </citation>
    <scope>NUCLEOTIDE SEQUENCE [LARGE SCALE GENOMIC DNA]</scope>
    <source>
        <strain evidence="10 12">120213</strain>
        <strain evidence="9">Bline_iso_100314</strain>
        <strain evidence="11 13">DMI_063113</strain>
    </source>
</reference>
<dbReference type="InterPro" id="IPR036986">
    <property type="entry name" value="S4_RNA-bd_sf"/>
</dbReference>
<feature type="region of interest" description="Disordered" evidence="7">
    <location>
        <begin position="224"/>
        <end position="284"/>
    </location>
</feature>
<dbReference type="SMART" id="SM00363">
    <property type="entry name" value="S4"/>
    <property type="match status" value="1"/>
</dbReference>
<evidence type="ECO:0000256" key="7">
    <source>
        <dbReference type="SAM" id="MobiDB-lite"/>
    </source>
</evidence>
<evidence type="ECO:0000313" key="12">
    <source>
        <dbReference type="Proteomes" id="UP000447873"/>
    </source>
</evidence>
<keyword evidence="3 6" id="KW-0694">RNA-binding</keyword>
<feature type="compositionally biased region" description="Basic and acidic residues" evidence="7">
    <location>
        <begin position="98"/>
        <end position="112"/>
    </location>
</feature>
<accession>A0A8H3V7A4</accession>
<evidence type="ECO:0000313" key="10">
    <source>
        <dbReference type="EMBL" id="KAE9981963.1"/>
    </source>
</evidence>
<dbReference type="GO" id="GO:0003735">
    <property type="term" value="F:structural constituent of ribosome"/>
    <property type="evidence" value="ECO:0007669"/>
    <property type="project" value="TreeGrafter"/>
</dbReference>
<dbReference type="PROSITE" id="PS50889">
    <property type="entry name" value="S4"/>
    <property type="match status" value="1"/>
</dbReference>
<dbReference type="EMBL" id="WNWQ01000253">
    <property type="protein sequence ID" value="KAE9972747.1"/>
    <property type="molecule type" value="Genomic_DNA"/>
</dbReference>
<dbReference type="PANTHER" id="PTHR11831:SF4">
    <property type="entry name" value="SMALL RIBOSOMAL SUBUNIT PROTEIN US4M"/>
    <property type="match status" value="1"/>
</dbReference>
<dbReference type="GO" id="GO:0042274">
    <property type="term" value="P:ribosomal small subunit biogenesis"/>
    <property type="evidence" value="ECO:0007669"/>
    <property type="project" value="TreeGrafter"/>
</dbReference>
<dbReference type="Pfam" id="PF01479">
    <property type="entry name" value="S4"/>
    <property type="match status" value="1"/>
</dbReference>
<evidence type="ECO:0000256" key="1">
    <source>
        <dbReference type="ARBA" id="ARBA00007465"/>
    </source>
</evidence>
<keyword evidence="13" id="KW-1185">Reference proteome</keyword>
<dbReference type="Proteomes" id="UP000433883">
    <property type="component" value="Unassembled WGS sequence"/>
</dbReference>
<keyword evidence="4" id="KW-0689">Ribosomal protein</keyword>
<feature type="region of interest" description="Disordered" evidence="7">
    <location>
        <begin position="369"/>
        <end position="397"/>
    </location>
</feature>
<evidence type="ECO:0000256" key="2">
    <source>
        <dbReference type="ARBA" id="ARBA00022730"/>
    </source>
</evidence>
<comment type="caution">
    <text evidence="10">The sequence shown here is derived from an EMBL/GenBank/DDBJ whole genome shotgun (WGS) entry which is preliminary data.</text>
</comment>
<feature type="region of interest" description="Disordered" evidence="7">
    <location>
        <begin position="85"/>
        <end position="112"/>
    </location>
</feature>
<dbReference type="SUPFAM" id="SSF55174">
    <property type="entry name" value="Alpha-L RNA-binding motif"/>
    <property type="match status" value="1"/>
</dbReference>
<keyword evidence="5" id="KW-0687">Ribonucleoprotein</keyword>
<dbReference type="Proteomes" id="UP000447873">
    <property type="component" value="Unassembled WGS sequence"/>
</dbReference>
<evidence type="ECO:0000313" key="13">
    <source>
        <dbReference type="Proteomes" id="UP000490939"/>
    </source>
</evidence>
<evidence type="ECO:0000259" key="8">
    <source>
        <dbReference type="SMART" id="SM00363"/>
    </source>
</evidence>
<keyword evidence="2" id="KW-0699">rRNA-binding</keyword>
<dbReference type="Gene3D" id="3.10.290.10">
    <property type="entry name" value="RNA-binding S4 domain"/>
    <property type="match status" value="1"/>
</dbReference>
<evidence type="ECO:0000313" key="9">
    <source>
        <dbReference type="EMBL" id="KAE9972747.1"/>
    </source>
</evidence>
<evidence type="ECO:0000256" key="5">
    <source>
        <dbReference type="ARBA" id="ARBA00023274"/>
    </source>
</evidence>
<dbReference type="Proteomes" id="UP000490939">
    <property type="component" value="Unassembled WGS sequence"/>
</dbReference>